<reference evidence="1 2" key="1">
    <citation type="journal article" date="2021" name="Sci. Rep.">
        <title>The distribution of antibiotic resistance genes in chicken gut microbiota commensals.</title>
        <authorList>
            <person name="Juricova H."/>
            <person name="Matiasovicova J."/>
            <person name="Kubasova T."/>
            <person name="Cejkova D."/>
            <person name="Rychlik I."/>
        </authorList>
    </citation>
    <scope>NUCLEOTIDE SEQUENCE [LARGE SCALE GENOMIC DNA]</scope>
    <source>
        <strain evidence="1 2">An435</strain>
    </source>
</reference>
<comment type="caution">
    <text evidence="1">The sequence shown here is derived from an EMBL/GenBank/DDBJ whole genome shotgun (WGS) entry which is preliminary data.</text>
</comment>
<evidence type="ECO:0000313" key="1">
    <source>
        <dbReference type="EMBL" id="MBM6819202.1"/>
    </source>
</evidence>
<organism evidence="1 2">
    <name type="scientific">Clostridium saudiense</name>
    <dbReference type="NCBI Taxonomy" id="1414720"/>
    <lineage>
        <taxon>Bacteria</taxon>
        <taxon>Bacillati</taxon>
        <taxon>Bacillota</taxon>
        <taxon>Clostridia</taxon>
        <taxon>Eubacteriales</taxon>
        <taxon>Clostridiaceae</taxon>
        <taxon>Clostridium</taxon>
    </lineage>
</organism>
<accession>A0ABS2FGN1</accession>
<dbReference type="Pfam" id="PF11007">
    <property type="entry name" value="CotJA"/>
    <property type="match status" value="1"/>
</dbReference>
<dbReference type="Proteomes" id="UP000767334">
    <property type="component" value="Unassembled WGS sequence"/>
</dbReference>
<keyword evidence="2" id="KW-1185">Reference proteome</keyword>
<dbReference type="EMBL" id="JACJLL010000037">
    <property type="protein sequence ID" value="MBM6819202.1"/>
    <property type="molecule type" value="Genomic_DNA"/>
</dbReference>
<protein>
    <submittedName>
        <fullName evidence="1">Spore coat associated protein CotJA</fullName>
    </submittedName>
</protein>
<dbReference type="RefSeq" id="WP_148323912.1">
    <property type="nucleotide sequence ID" value="NZ_JACJLL010000037.1"/>
</dbReference>
<proteinExistence type="predicted"/>
<dbReference type="InterPro" id="IPR020256">
    <property type="entry name" value="Spore_coat_CotJA"/>
</dbReference>
<name>A0ABS2FGN1_9CLOT</name>
<gene>
    <name evidence="1" type="ORF">H6A19_07610</name>
</gene>
<sequence>MYYKRIDDCIDCNDCVNDPSELSCNIACSNTKKNCYESYKVFAPETYAKACIVLQPYQNLFDINSAFYAGTIFKDIYSPYCAIKYSEEAKK</sequence>
<evidence type="ECO:0000313" key="2">
    <source>
        <dbReference type="Proteomes" id="UP000767334"/>
    </source>
</evidence>